<name>A0A1E3PDV8_9ASCO</name>
<reference evidence="7 8" key="1">
    <citation type="journal article" date="2016" name="Proc. Natl. Acad. Sci. U.S.A.">
        <title>Comparative genomics of biotechnologically important yeasts.</title>
        <authorList>
            <person name="Riley R."/>
            <person name="Haridas S."/>
            <person name="Wolfe K.H."/>
            <person name="Lopes M.R."/>
            <person name="Hittinger C.T."/>
            <person name="Goeker M."/>
            <person name="Salamov A.A."/>
            <person name="Wisecaver J.H."/>
            <person name="Long T.M."/>
            <person name="Calvey C.H."/>
            <person name="Aerts A.L."/>
            <person name="Barry K.W."/>
            <person name="Choi C."/>
            <person name="Clum A."/>
            <person name="Coughlan A.Y."/>
            <person name="Deshpande S."/>
            <person name="Douglass A.P."/>
            <person name="Hanson S.J."/>
            <person name="Klenk H.-P."/>
            <person name="LaButti K.M."/>
            <person name="Lapidus A."/>
            <person name="Lindquist E.A."/>
            <person name="Lipzen A.M."/>
            <person name="Meier-Kolthoff J.P."/>
            <person name="Ohm R.A."/>
            <person name="Otillar R.P."/>
            <person name="Pangilinan J.L."/>
            <person name="Peng Y."/>
            <person name="Rokas A."/>
            <person name="Rosa C.A."/>
            <person name="Scheuner C."/>
            <person name="Sibirny A.A."/>
            <person name="Slot J.C."/>
            <person name="Stielow J.B."/>
            <person name="Sun H."/>
            <person name="Kurtzman C.P."/>
            <person name="Blackwell M."/>
            <person name="Grigoriev I.V."/>
            <person name="Jeffries T.W."/>
        </authorList>
    </citation>
    <scope>NUCLEOTIDE SEQUENCE [LARGE SCALE GENOMIC DNA]</scope>
    <source>
        <strain evidence="7 8">DSM 6958</strain>
    </source>
</reference>
<feature type="region of interest" description="Disordered" evidence="5">
    <location>
        <begin position="1"/>
        <end position="29"/>
    </location>
</feature>
<evidence type="ECO:0000259" key="6">
    <source>
        <dbReference type="PROSITE" id="PS50913"/>
    </source>
</evidence>
<dbReference type="Pfam" id="PF10375">
    <property type="entry name" value="GRAB"/>
    <property type="match status" value="1"/>
</dbReference>
<evidence type="ECO:0000313" key="7">
    <source>
        <dbReference type="EMBL" id="ODQ63571.1"/>
    </source>
</evidence>
<evidence type="ECO:0000256" key="2">
    <source>
        <dbReference type="ARBA" id="ARBA00023034"/>
    </source>
</evidence>
<dbReference type="GO" id="GO:0031267">
    <property type="term" value="F:small GTPase binding"/>
    <property type="evidence" value="ECO:0007669"/>
    <property type="project" value="TreeGrafter"/>
</dbReference>
<dbReference type="GO" id="GO:0006888">
    <property type="term" value="P:endoplasmic reticulum to Golgi vesicle-mediated transport"/>
    <property type="evidence" value="ECO:0007669"/>
    <property type="project" value="TreeGrafter"/>
</dbReference>
<keyword evidence="8" id="KW-1185">Reference proteome</keyword>
<dbReference type="PROSITE" id="PS50913">
    <property type="entry name" value="GRIP"/>
    <property type="match status" value="1"/>
</dbReference>
<proteinExistence type="predicted"/>
<feature type="coiled-coil region" evidence="4">
    <location>
        <begin position="188"/>
        <end position="236"/>
    </location>
</feature>
<evidence type="ECO:0000256" key="1">
    <source>
        <dbReference type="ARBA" id="ARBA00004555"/>
    </source>
</evidence>
<feature type="domain" description="GRIP" evidence="6">
    <location>
        <begin position="413"/>
        <end position="464"/>
    </location>
</feature>
<evidence type="ECO:0000313" key="8">
    <source>
        <dbReference type="Proteomes" id="UP000095009"/>
    </source>
</evidence>
<dbReference type="OrthoDB" id="425925at2759"/>
<evidence type="ECO:0000256" key="5">
    <source>
        <dbReference type="SAM" id="MobiDB-lite"/>
    </source>
</evidence>
<sequence>MGKKSKKASKSTTSESKPVPQSSAIFDPAESKVENQLTDATVSNNNEIDSELVVNEIISEEDKKVNQEVISLINDKSPEEDLQNKVQSATDSETISEKFVKSEGKDKNLELDVETFNRDWEQKLDDLKSQNLQEQKSYQAQVDKLKSELVESEKQRATTADNYQTLVEKVSTIKATLGNKLKSDAAELSRSKQLIVELQEDNNKLHEARQTLTGEFTELNNENNRLSQELSQLRSHFNSSQDGWEREPKRALGEAKLAKEEAEKARQLSGDLEIAISEEHNIRETYKSRIDELEELLSNETFTVQSLTTERDNALKMKLSLKESYEKQIFDCKHKLEILNNQISQLQSTIAELKLSEGKLKADLETQKSECDVLRGQGNELKEKNLLIGKLRHEAVILNEHLTKALRMIKNNSDGGVVDKQIITNLFLSFLDIPRGDTKKFEVLQLISNFLGWDEEQKAQAGLTRGLNSFSLKSPPNTPSRGTFNGADETVTSAGGFVRRFAEFLERESSREKK</sequence>
<organism evidence="7 8">
    <name type="scientific">Nadsonia fulvescens var. elongata DSM 6958</name>
    <dbReference type="NCBI Taxonomy" id="857566"/>
    <lineage>
        <taxon>Eukaryota</taxon>
        <taxon>Fungi</taxon>
        <taxon>Dikarya</taxon>
        <taxon>Ascomycota</taxon>
        <taxon>Saccharomycotina</taxon>
        <taxon>Dipodascomycetes</taxon>
        <taxon>Dipodascales</taxon>
        <taxon>Dipodascales incertae sedis</taxon>
        <taxon>Nadsonia</taxon>
    </lineage>
</organism>
<dbReference type="InterPro" id="IPR019459">
    <property type="entry name" value="GRAB"/>
</dbReference>
<accession>A0A1E3PDV8</accession>
<dbReference type="InterPro" id="IPR000237">
    <property type="entry name" value="GRIP_dom"/>
</dbReference>
<dbReference type="EMBL" id="KV454414">
    <property type="protein sequence ID" value="ODQ63571.1"/>
    <property type="molecule type" value="Genomic_DNA"/>
</dbReference>
<keyword evidence="3 4" id="KW-0175">Coiled coil</keyword>
<feature type="coiled-coil region" evidence="4">
    <location>
        <begin position="276"/>
        <end position="356"/>
    </location>
</feature>
<dbReference type="PANTHER" id="PTHR18921:SF2">
    <property type="entry name" value="THYROID RECEPTOR-INTERACTING PROTEIN 11"/>
    <property type="match status" value="1"/>
</dbReference>
<evidence type="ECO:0000256" key="4">
    <source>
        <dbReference type="SAM" id="Coils"/>
    </source>
</evidence>
<dbReference type="GO" id="GO:0007030">
    <property type="term" value="P:Golgi organization"/>
    <property type="evidence" value="ECO:0007669"/>
    <property type="project" value="TreeGrafter"/>
</dbReference>
<dbReference type="AlphaFoldDB" id="A0A1E3PDV8"/>
<gene>
    <name evidence="7" type="ORF">NADFUDRAFT_62147</name>
</gene>
<evidence type="ECO:0000256" key="3">
    <source>
        <dbReference type="ARBA" id="ARBA00023054"/>
    </source>
</evidence>
<keyword evidence="2" id="KW-0333">Golgi apparatus</keyword>
<dbReference type="PANTHER" id="PTHR18921">
    <property type="entry name" value="MYOSIN HEAVY CHAIN - RELATED"/>
    <property type="match status" value="1"/>
</dbReference>
<comment type="subcellular location">
    <subcellularLocation>
        <location evidence="1">Golgi apparatus</location>
    </subcellularLocation>
</comment>
<dbReference type="STRING" id="857566.A0A1E3PDV8"/>
<protein>
    <recommendedName>
        <fullName evidence="6">GRIP domain-containing protein</fullName>
    </recommendedName>
</protein>
<dbReference type="Proteomes" id="UP000095009">
    <property type="component" value="Unassembled WGS sequence"/>
</dbReference>
<dbReference type="GO" id="GO:0005794">
    <property type="term" value="C:Golgi apparatus"/>
    <property type="evidence" value="ECO:0007669"/>
    <property type="project" value="UniProtKB-SubCell"/>
</dbReference>
<feature type="coiled-coil region" evidence="4">
    <location>
        <begin position="117"/>
        <end position="162"/>
    </location>
</feature>